<evidence type="ECO:0000256" key="2">
    <source>
        <dbReference type="ARBA" id="ARBA00022741"/>
    </source>
</evidence>
<dbReference type="PATRIC" id="fig|39777.7.peg.583"/>
<dbReference type="EC" id="2.7.14.1" evidence="5"/>
<feature type="binding site" evidence="5 6">
    <location>
        <position position="92"/>
    </location>
    <ligand>
        <name>ATP</name>
        <dbReference type="ChEBI" id="CHEBI:30616"/>
    </ligand>
</feature>
<dbReference type="GO" id="GO:0005615">
    <property type="term" value="C:extracellular space"/>
    <property type="evidence" value="ECO:0007669"/>
    <property type="project" value="TreeGrafter"/>
</dbReference>
<dbReference type="STRING" id="39777.B7L28_04995"/>
<dbReference type="InterPro" id="IPR014746">
    <property type="entry name" value="Gln_synth/guanido_kin_cat_dom"/>
</dbReference>
<organism evidence="9">
    <name type="scientific">Veillonella atypica</name>
    <dbReference type="NCBI Taxonomy" id="39777"/>
    <lineage>
        <taxon>Bacteria</taxon>
        <taxon>Bacillati</taxon>
        <taxon>Bacillota</taxon>
        <taxon>Negativicutes</taxon>
        <taxon>Veillonellales</taxon>
        <taxon>Veillonellaceae</taxon>
        <taxon>Veillonella</taxon>
    </lineage>
</organism>
<feature type="binding site" evidence="5 6">
    <location>
        <begin position="177"/>
        <end position="181"/>
    </location>
    <ligand>
        <name>ATP</name>
        <dbReference type="ChEBI" id="CHEBI:30616"/>
    </ligand>
</feature>
<gene>
    <name evidence="5" type="primary">mcsB</name>
    <name evidence="9" type="ORF">HMPREF3233_00594</name>
</gene>
<proteinExistence type="inferred from homology"/>
<evidence type="ECO:0000256" key="3">
    <source>
        <dbReference type="ARBA" id="ARBA00022777"/>
    </source>
</evidence>
<comment type="similarity">
    <text evidence="5 6 7">Belongs to the ATP:guanido phosphotransferase family.</text>
</comment>
<dbReference type="RefSeq" id="WP_060807335.1">
    <property type="nucleotide sequence ID" value="NZ_KQ958060.1"/>
</dbReference>
<evidence type="ECO:0000256" key="7">
    <source>
        <dbReference type="RuleBase" id="RU000505"/>
    </source>
</evidence>
<keyword evidence="4 5" id="KW-0067">ATP-binding</keyword>
<dbReference type="NCBIfam" id="NF002194">
    <property type="entry name" value="PRK01059.1-4"/>
    <property type="match status" value="1"/>
</dbReference>
<dbReference type="GO" id="GO:0046314">
    <property type="term" value="P:phosphocreatine biosynthetic process"/>
    <property type="evidence" value="ECO:0007669"/>
    <property type="project" value="InterPro"/>
</dbReference>
<accession>A0A133S5Y7</accession>
<keyword evidence="3 5" id="KW-0418">Kinase</keyword>
<dbReference type="PANTHER" id="PTHR11547:SF38">
    <property type="entry name" value="ARGININE KINASE 1-RELATED"/>
    <property type="match status" value="1"/>
</dbReference>
<dbReference type="Pfam" id="PF00217">
    <property type="entry name" value="ATP-gua_Ptrans"/>
    <property type="match status" value="1"/>
</dbReference>
<comment type="function">
    <text evidence="5">Catalyzes the specific phosphorylation of arginine residues in proteins.</text>
</comment>
<dbReference type="InterPro" id="IPR022415">
    <property type="entry name" value="ATP-guanido_PTrfase_AS"/>
</dbReference>
<dbReference type="InterPro" id="IPR023660">
    <property type="entry name" value="Arg_Kinase"/>
</dbReference>
<dbReference type="PANTHER" id="PTHR11547">
    <property type="entry name" value="ARGININE OR CREATINE KINASE"/>
    <property type="match status" value="1"/>
</dbReference>
<dbReference type="GO" id="GO:1990424">
    <property type="term" value="F:protein arginine kinase activity"/>
    <property type="evidence" value="ECO:0007669"/>
    <property type="project" value="UniProtKB-EC"/>
</dbReference>
<evidence type="ECO:0000256" key="4">
    <source>
        <dbReference type="ARBA" id="ARBA00022840"/>
    </source>
</evidence>
<dbReference type="GO" id="GO:0005524">
    <property type="term" value="F:ATP binding"/>
    <property type="evidence" value="ECO:0007669"/>
    <property type="project" value="UniProtKB-UniRule"/>
</dbReference>
<dbReference type="HAMAP" id="MF_00602">
    <property type="entry name" value="Prot_Arg_kinase"/>
    <property type="match status" value="1"/>
</dbReference>
<dbReference type="SUPFAM" id="SSF55931">
    <property type="entry name" value="Glutamine synthetase/guanido kinase"/>
    <property type="match status" value="1"/>
</dbReference>
<dbReference type="Gene3D" id="3.30.590.10">
    <property type="entry name" value="Glutamine synthetase/guanido kinase, catalytic domain"/>
    <property type="match status" value="1"/>
</dbReference>
<evidence type="ECO:0000313" key="9">
    <source>
        <dbReference type="EMBL" id="KXA65080.1"/>
    </source>
</evidence>
<dbReference type="GO" id="GO:0004111">
    <property type="term" value="F:creatine kinase activity"/>
    <property type="evidence" value="ECO:0007669"/>
    <property type="project" value="InterPro"/>
</dbReference>
<keyword evidence="2 5" id="KW-0547">Nucleotide-binding</keyword>
<dbReference type="Proteomes" id="UP000070226">
    <property type="component" value="Unassembled WGS sequence"/>
</dbReference>
<comment type="catalytic activity">
    <reaction evidence="5">
        <text>L-arginyl-[protein] + ATP = N(omega)-phospho-L-arginyl-[protein] + ADP + H(+)</text>
        <dbReference type="Rhea" id="RHEA:43384"/>
        <dbReference type="Rhea" id="RHEA-COMP:10532"/>
        <dbReference type="Rhea" id="RHEA-COMP:10533"/>
        <dbReference type="ChEBI" id="CHEBI:15378"/>
        <dbReference type="ChEBI" id="CHEBI:29965"/>
        <dbReference type="ChEBI" id="CHEBI:30616"/>
        <dbReference type="ChEBI" id="CHEBI:83226"/>
        <dbReference type="ChEBI" id="CHEBI:456216"/>
        <dbReference type="EC" id="2.7.14.1"/>
    </reaction>
</comment>
<feature type="binding site" evidence="5 6">
    <location>
        <position position="126"/>
    </location>
    <ligand>
        <name>ATP</name>
        <dbReference type="ChEBI" id="CHEBI:30616"/>
    </ligand>
</feature>
<feature type="binding site" evidence="5 6">
    <location>
        <begin position="208"/>
        <end position="213"/>
    </location>
    <ligand>
        <name>ATP</name>
        <dbReference type="ChEBI" id="CHEBI:30616"/>
    </ligand>
</feature>
<keyword evidence="1 5" id="KW-0808">Transferase</keyword>
<evidence type="ECO:0000256" key="6">
    <source>
        <dbReference type="PROSITE-ProRule" id="PRU00843"/>
    </source>
</evidence>
<dbReference type="InterPro" id="IPR000749">
    <property type="entry name" value="ATP-guanido_PTrfase"/>
</dbReference>
<dbReference type="InterPro" id="IPR022414">
    <property type="entry name" value="ATP-guanido_PTrfase_cat"/>
</dbReference>
<comment type="caution">
    <text evidence="9">The sequence shown here is derived from an EMBL/GenBank/DDBJ whole genome shotgun (WGS) entry which is preliminary data.</text>
</comment>
<protein>
    <recommendedName>
        <fullName evidence="5">Protein-arginine kinase</fullName>
        <ecNumber evidence="5">2.7.14.1</ecNumber>
    </recommendedName>
</protein>
<dbReference type="EMBL" id="LRQT01000013">
    <property type="protein sequence ID" value="KXA65080.1"/>
    <property type="molecule type" value="Genomic_DNA"/>
</dbReference>
<dbReference type="AlphaFoldDB" id="A0A133S5Y7"/>
<sequence>MFDNILDAALSKWLQHTPSDSDHIVISSRIRLARNFRDTLFTNKHDEAALHHVDSIARGLVTSLKNSDNQDYYCISLDKLSDIERAILVEKHLISPVMAEKLPYRSLLVSDDASVAIMVNEEDHLRIQTMEAGLNLIDAFHHAERIDDAIDEKQPFAFNESFGYLTACPTNVGTGLRASVMLHLPALAMTGRINRLVRSIVQLGYSVRGLYGEGSDALGHMYQVSNQRTMGISEADTIEQLTKIVEGIIAEERKCRQTLVHNDKDGLEDHLWRSYGILRYARSISGQESLEKLSDVQLGVDLNILPAWSNDSFNELLAITRPNFLLKYMGKEELSPQECDNYRAAVIREKLSQK</sequence>
<dbReference type="PROSITE" id="PS51510">
    <property type="entry name" value="PHOSPHAGEN_KINASE_C"/>
    <property type="match status" value="1"/>
</dbReference>
<evidence type="ECO:0000256" key="1">
    <source>
        <dbReference type="ARBA" id="ARBA00022679"/>
    </source>
</evidence>
<comment type="caution">
    <text evidence="5">Lacks conserved residue(s) required for the propagation of feature annotation.</text>
</comment>
<reference evidence="9 10" key="1">
    <citation type="submission" date="2016-01" db="EMBL/GenBank/DDBJ databases">
        <authorList>
            <person name="Oliw E.H."/>
        </authorList>
    </citation>
    <scope>NUCLEOTIDE SEQUENCE [LARGE SCALE GENOMIC DNA]</scope>
    <source>
        <strain evidence="9 10">CMW7756B</strain>
    </source>
</reference>
<evidence type="ECO:0000256" key="5">
    <source>
        <dbReference type="HAMAP-Rule" id="MF_00602"/>
    </source>
</evidence>
<feature type="domain" description="Phosphagen kinase C-terminal" evidence="8">
    <location>
        <begin position="24"/>
        <end position="255"/>
    </location>
</feature>
<feature type="binding site" evidence="5 6">
    <location>
        <begin position="27"/>
        <end position="31"/>
    </location>
    <ligand>
        <name>ATP</name>
        <dbReference type="ChEBI" id="CHEBI:30616"/>
    </ligand>
</feature>
<dbReference type="CDD" id="cd07930">
    <property type="entry name" value="bacterial_phosphagen_kinase"/>
    <property type="match status" value="1"/>
</dbReference>
<evidence type="ECO:0000313" key="10">
    <source>
        <dbReference type="Proteomes" id="UP000070226"/>
    </source>
</evidence>
<dbReference type="PROSITE" id="PS00112">
    <property type="entry name" value="PHOSPHAGEN_KINASE"/>
    <property type="match status" value="1"/>
</dbReference>
<evidence type="ECO:0000259" key="8">
    <source>
        <dbReference type="PROSITE" id="PS51510"/>
    </source>
</evidence>
<name>A0A133S5Y7_9FIRM</name>